<gene>
    <name evidence="2" type="ORF">DZF91_10340</name>
</gene>
<sequence length="218" mass="22880">MNLSDRQRKIVFGVLVVVLAAVGVYLTVASPTRHEPSHRTARPAPVSGGGPAAPASPPQGITAQVNAGNFDIYRLLPFSQQEFATAADTAQKFVAAYGTYRFDEQPDAYAARLRPLVSEQVAQQVAQGFAAPGIRQQRQQEQTVASCTATLDQVRDIGNNSIIFLVTGKQRITKAGGGGDDSKQWAVTVARDGNALKVSAFEPADVGQAGDTGGGGRG</sequence>
<proteinExistence type="predicted"/>
<feature type="region of interest" description="Disordered" evidence="1">
    <location>
        <begin position="32"/>
        <end position="61"/>
    </location>
</feature>
<evidence type="ECO:0000313" key="2">
    <source>
        <dbReference type="EMBL" id="RFU41733.1"/>
    </source>
</evidence>
<keyword evidence="3" id="KW-1185">Reference proteome</keyword>
<dbReference type="OrthoDB" id="3542492at2"/>
<evidence type="ECO:0000313" key="3">
    <source>
        <dbReference type="Proteomes" id="UP000261811"/>
    </source>
</evidence>
<dbReference type="RefSeq" id="WP_117357258.1">
    <property type="nucleotide sequence ID" value="NZ_QURH01000192.1"/>
</dbReference>
<organism evidence="2 3">
    <name type="scientific">Actinomadura logoneensis</name>
    <dbReference type="NCBI Taxonomy" id="2293572"/>
    <lineage>
        <taxon>Bacteria</taxon>
        <taxon>Bacillati</taxon>
        <taxon>Actinomycetota</taxon>
        <taxon>Actinomycetes</taxon>
        <taxon>Streptosporangiales</taxon>
        <taxon>Thermomonosporaceae</taxon>
        <taxon>Actinomadura</taxon>
    </lineage>
</organism>
<dbReference type="Proteomes" id="UP000261811">
    <property type="component" value="Unassembled WGS sequence"/>
</dbReference>
<evidence type="ECO:0000256" key="1">
    <source>
        <dbReference type="SAM" id="MobiDB-lite"/>
    </source>
</evidence>
<dbReference type="AlphaFoldDB" id="A0A372JNX7"/>
<name>A0A372JNX7_9ACTN</name>
<accession>A0A372JNX7</accession>
<comment type="caution">
    <text evidence="2">The sequence shown here is derived from an EMBL/GenBank/DDBJ whole genome shotgun (WGS) entry which is preliminary data.</text>
</comment>
<dbReference type="EMBL" id="QURH01000192">
    <property type="protein sequence ID" value="RFU41733.1"/>
    <property type="molecule type" value="Genomic_DNA"/>
</dbReference>
<protein>
    <submittedName>
        <fullName evidence="2">Uncharacterized protein</fullName>
    </submittedName>
</protein>
<reference evidence="2 3" key="1">
    <citation type="submission" date="2018-08" db="EMBL/GenBank/DDBJ databases">
        <title>Actinomadura jelena sp. nov., a novel Actinomycete isolated from soil in Chad.</title>
        <authorList>
            <person name="Shi L."/>
        </authorList>
    </citation>
    <scope>NUCLEOTIDE SEQUENCE [LARGE SCALE GENOMIC DNA]</scope>
    <source>
        <strain evidence="2 3">NEAU-G17</strain>
    </source>
</reference>